<proteinExistence type="predicted"/>
<dbReference type="RefSeq" id="WP_202766377.1">
    <property type="nucleotide sequence ID" value="NZ_JAESWA010000017.1"/>
</dbReference>
<protein>
    <recommendedName>
        <fullName evidence="3">DUF2922 domain-containing protein</fullName>
    </recommendedName>
</protein>
<reference evidence="1" key="1">
    <citation type="submission" date="2021-01" db="EMBL/GenBank/DDBJ databases">
        <title>Genome public.</title>
        <authorList>
            <person name="Liu C."/>
            <person name="Sun Q."/>
        </authorList>
    </citation>
    <scope>NUCLEOTIDE SEQUENCE</scope>
    <source>
        <strain evidence="1">YIM B02565</strain>
    </source>
</reference>
<evidence type="ECO:0000313" key="1">
    <source>
        <dbReference type="EMBL" id="MBL4931002.1"/>
    </source>
</evidence>
<dbReference type="EMBL" id="JAESWA010000017">
    <property type="protein sequence ID" value="MBL4931002.1"/>
    <property type="molecule type" value="Genomic_DNA"/>
</dbReference>
<name>A0A937K2V3_9CLOT</name>
<evidence type="ECO:0000313" key="2">
    <source>
        <dbReference type="Proteomes" id="UP000623681"/>
    </source>
</evidence>
<keyword evidence="2" id="KW-1185">Reference proteome</keyword>
<evidence type="ECO:0008006" key="3">
    <source>
        <dbReference type="Google" id="ProtNLM"/>
    </source>
</evidence>
<gene>
    <name evidence="1" type="ORF">JK634_04230</name>
</gene>
<comment type="caution">
    <text evidence="1">The sequence shown here is derived from an EMBL/GenBank/DDBJ whole genome shotgun (WGS) entry which is preliminary data.</text>
</comment>
<dbReference type="AlphaFoldDB" id="A0A937K2V3"/>
<dbReference type="Proteomes" id="UP000623681">
    <property type="component" value="Unassembled WGS sequence"/>
</dbReference>
<organism evidence="1 2">
    <name type="scientific">Clostridium paridis</name>
    <dbReference type="NCBI Taxonomy" id="2803863"/>
    <lineage>
        <taxon>Bacteria</taxon>
        <taxon>Bacillati</taxon>
        <taxon>Bacillota</taxon>
        <taxon>Clostridia</taxon>
        <taxon>Eubacteriales</taxon>
        <taxon>Clostridiaceae</taxon>
        <taxon>Clostridium</taxon>
    </lineage>
</organism>
<accession>A0A937K2V3</accession>
<sequence length="72" mass="8152">MAVKLIMDSGKEYVLSNENITVSDIIDICYEKEEVKDEAGNVMSIIKETNKFFNIDMNTAIHTSHISSIEQL</sequence>